<dbReference type="InterPro" id="IPR004143">
    <property type="entry name" value="BPL_LPL_catalytic"/>
</dbReference>
<sequence length="350" mass="39794">MNLLKLEKLPGQDSMLIFHALARLGYEGLIVVSPAQPLASIGYFQDAEKEIDLDYCRNAKISVMRREVGGGATYLDENQIFYQVIWNSKNPKFPHNIKEIFEYLSAPPCETYIKFGIKASFRAENDIITDKGKKIAGEGGGDIGDSMVFVGGILMDFDYITMSRVLKVPDEKFRDKIYKSMEENLTTMKRELGMIPPREDIIRVLITSFEKILGRLDPIDIDNGTIGKIREIEKWFMSDEFLHKKTPRIPQGVKIKEGIEILYGLYKAKGGLIRSAEEIEDKKRIKDIVVSGDFNLFPKDALSDVEDSLKNKEFEENVIRKEVEKTYATRKIESPGVGPKDITKTIIEAH</sequence>
<dbReference type="Gene3D" id="3.30.930.10">
    <property type="entry name" value="Bira Bifunctional Protein, Domain 2"/>
    <property type="match status" value="1"/>
</dbReference>
<dbReference type="PROSITE" id="PS51733">
    <property type="entry name" value="BPL_LPL_CATALYTIC"/>
    <property type="match status" value="1"/>
</dbReference>
<dbReference type="SUPFAM" id="SSF55681">
    <property type="entry name" value="Class II aaRS and biotin synthetases"/>
    <property type="match status" value="1"/>
</dbReference>
<feature type="domain" description="BPL/LPL catalytic" evidence="1">
    <location>
        <begin position="23"/>
        <end position="217"/>
    </location>
</feature>
<gene>
    <name evidence="2" type="ORF">AMJ83_10770</name>
</gene>
<accession>A0A0S8FP06</accession>
<dbReference type="InterPro" id="IPR050664">
    <property type="entry name" value="Octanoyltrans_LipM/LipL"/>
</dbReference>
<dbReference type="Proteomes" id="UP000051373">
    <property type="component" value="Unassembled WGS sequence"/>
</dbReference>
<comment type="caution">
    <text evidence="2">The sequence shown here is derived from an EMBL/GenBank/DDBJ whole genome shotgun (WGS) entry which is preliminary data.</text>
</comment>
<dbReference type="PANTHER" id="PTHR43679:SF2">
    <property type="entry name" value="OCTANOYL-[GCVH]:PROTEIN N-OCTANOYLTRANSFERASE"/>
    <property type="match status" value="1"/>
</dbReference>
<evidence type="ECO:0000313" key="3">
    <source>
        <dbReference type="Proteomes" id="UP000051373"/>
    </source>
</evidence>
<dbReference type="STRING" id="1703779.AMJ83_10770"/>
<organism evidence="2 3">
    <name type="scientific">candidate division WOR_3 bacterium SM23_42</name>
    <dbReference type="NCBI Taxonomy" id="1703779"/>
    <lineage>
        <taxon>Bacteria</taxon>
        <taxon>Bacteria division WOR-3</taxon>
    </lineage>
</organism>
<dbReference type="Gene3D" id="3.30.390.50">
    <property type="entry name" value="CO dehydrogenase flavoprotein, C-terminal domain"/>
    <property type="match status" value="1"/>
</dbReference>
<dbReference type="AlphaFoldDB" id="A0A0S8FP06"/>
<protein>
    <recommendedName>
        <fullName evidence="1">BPL/LPL catalytic domain-containing protein</fullName>
    </recommendedName>
</protein>
<proteinExistence type="predicted"/>
<dbReference type="EMBL" id="LJUJ01000035">
    <property type="protein sequence ID" value="KPK62483.1"/>
    <property type="molecule type" value="Genomic_DNA"/>
</dbReference>
<evidence type="ECO:0000313" key="2">
    <source>
        <dbReference type="EMBL" id="KPK62483.1"/>
    </source>
</evidence>
<reference evidence="2 3" key="1">
    <citation type="journal article" date="2015" name="Microbiome">
        <title>Genomic resolution of linkages in carbon, nitrogen, and sulfur cycling among widespread estuary sediment bacteria.</title>
        <authorList>
            <person name="Baker B.J."/>
            <person name="Lazar C.S."/>
            <person name="Teske A.P."/>
            <person name="Dick G.J."/>
        </authorList>
    </citation>
    <scope>NUCLEOTIDE SEQUENCE [LARGE SCALE GENOMIC DNA]</scope>
    <source>
        <strain evidence="2">SM23_42</strain>
    </source>
</reference>
<name>A0A0S8FP06_UNCW3</name>
<evidence type="ECO:0000259" key="1">
    <source>
        <dbReference type="PROSITE" id="PS51733"/>
    </source>
</evidence>
<dbReference type="PANTHER" id="PTHR43679">
    <property type="entry name" value="OCTANOYLTRANSFERASE LIPM-RELATED"/>
    <property type="match status" value="1"/>
</dbReference>
<dbReference type="InterPro" id="IPR045864">
    <property type="entry name" value="aa-tRNA-synth_II/BPL/LPL"/>
</dbReference>
<dbReference type="Pfam" id="PF21948">
    <property type="entry name" value="LplA-B_cat"/>
    <property type="match status" value="1"/>
</dbReference>